<dbReference type="AlphaFoldDB" id="A0AAE5CBY6"/>
<keyword evidence="6" id="KW-0269">Exonuclease</keyword>
<dbReference type="PROSITE" id="PS51217">
    <property type="entry name" value="UVRD_HELICASE_CTER"/>
    <property type="match status" value="1"/>
</dbReference>
<evidence type="ECO:0000313" key="11">
    <source>
        <dbReference type="EMBL" id="NIR73559.1"/>
    </source>
</evidence>
<dbReference type="GO" id="GO:0004386">
    <property type="term" value="F:helicase activity"/>
    <property type="evidence" value="ECO:0007669"/>
    <property type="project" value="UniProtKB-KW"/>
</dbReference>
<evidence type="ECO:0000256" key="7">
    <source>
        <dbReference type="ARBA" id="ARBA00022840"/>
    </source>
</evidence>
<keyword evidence="4" id="KW-0378">Hydrolase</keyword>
<evidence type="ECO:0000256" key="1">
    <source>
        <dbReference type="ARBA" id="ARBA00022722"/>
    </source>
</evidence>
<dbReference type="InterPro" id="IPR014017">
    <property type="entry name" value="DNA_helicase_UvrD-like_C"/>
</dbReference>
<evidence type="ECO:0000256" key="9">
    <source>
        <dbReference type="ARBA" id="ARBA00023204"/>
    </source>
</evidence>
<dbReference type="Pfam" id="PF12705">
    <property type="entry name" value="PDDEXK_1"/>
    <property type="match status" value="1"/>
</dbReference>
<dbReference type="Gene3D" id="3.40.50.300">
    <property type="entry name" value="P-loop containing nucleotide triphosphate hydrolases"/>
    <property type="match status" value="1"/>
</dbReference>
<dbReference type="Proteomes" id="UP000702544">
    <property type="component" value="Unassembled WGS sequence"/>
</dbReference>
<dbReference type="GO" id="GO:0006281">
    <property type="term" value="P:DNA repair"/>
    <property type="evidence" value="ECO:0007669"/>
    <property type="project" value="UniProtKB-KW"/>
</dbReference>
<protein>
    <recommendedName>
        <fullName evidence="10">UvrD-like helicase C-terminal domain-containing protein</fullName>
    </recommendedName>
</protein>
<accession>A0AAE5CBY6</accession>
<dbReference type="GO" id="GO:0003677">
    <property type="term" value="F:DNA binding"/>
    <property type="evidence" value="ECO:0007669"/>
    <property type="project" value="UniProtKB-KW"/>
</dbReference>
<feature type="domain" description="UvrD-like helicase C-terminal" evidence="10">
    <location>
        <begin position="228"/>
        <end position="541"/>
    </location>
</feature>
<dbReference type="SUPFAM" id="SSF52540">
    <property type="entry name" value="P-loop containing nucleoside triphosphate hydrolases"/>
    <property type="match status" value="1"/>
</dbReference>
<evidence type="ECO:0000256" key="5">
    <source>
        <dbReference type="ARBA" id="ARBA00022806"/>
    </source>
</evidence>
<proteinExistence type="predicted"/>
<keyword evidence="3" id="KW-0227">DNA damage</keyword>
<evidence type="ECO:0000256" key="2">
    <source>
        <dbReference type="ARBA" id="ARBA00022741"/>
    </source>
</evidence>
<name>A0AAE5CBY6_9BACT</name>
<gene>
    <name evidence="11" type="ORF">GWO12_00360</name>
</gene>
<keyword evidence="7" id="KW-0067">ATP-binding</keyword>
<dbReference type="InterPro" id="IPR038726">
    <property type="entry name" value="PDDEXK_AddAB-type"/>
</dbReference>
<dbReference type="EMBL" id="JAACAK010000002">
    <property type="protein sequence ID" value="NIR73559.1"/>
    <property type="molecule type" value="Genomic_DNA"/>
</dbReference>
<evidence type="ECO:0000256" key="3">
    <source>
        <dbReference type="ARBA" id="ARBA00022763"/>
    </source>
</evidence>
<evidence type="ECO:0000256" key="8">
    <source>
        <dbReference type="ARBA" id="ARBA00023125"/>
    </source>
</evidence>
<keyword evidence="1" id="KW-0540">Nuclease</keyword>
<evidence type="ECO:0000256" key="6">
    <source>
        <dbReference type="ARBA" id="ARBA00022839"/>
    </source>
</evidence>
<evidence type="ECO:0000313" key="12">
    <source>
        <dbReference type="Proteomes" id="UP000702544"/>
    </source>
</evidence>
<evidence type="ECO:0000256" key="4">
    <source>
        <dbReference type="ARBA" id="ARBA00022801"/>
    </source>
</evidence>
<keyword evidence="5" id="KW-0347">Helicase</keyword>
<comment type="caution">
    <text evidence="11">The sequence shown here is derived from an EMBL/GenBank/DDBJ whole genome shotgun (WGS) entry which is preliminary data.</text>
</comment>
<keyword evidence="8" id="KW-0238">DNA-binding</keyword>
<dbReference type="InterPro" id="IPR027417">
    <property type="entry name" value="P-loop_NTPase"/>
</dbReference>
<dbReference type="GO" id="GO:0005524">
    <property type="term" value="F:ATP binding"/>
    <property type="evidence" value="ECO:0007669"/>
    <property type="project" value="UniProtKB-KW"/>
</dbReference>
<evidence type="ECO:0000259" key="10">
    <source>
        <dbReference type="PROSITE" id="PS51217"/>
    </source>
</evidence>
<sequence length="1035" mass="115918">MTLHLVRASTSPRLWDELVRRFLDELNGAAGPEGYPSYLWLTHRVQREALYRAAAEVGSRGWLAPPVAFLSDLPELFGLESRPIGLMRRRSLIGGLGAARAAEYGLDGADDPDRGGIVQALDSLFGELLPEDVAPDELRATAEEVVSDDWSGRRNGWVVATYRDYLRQLDELGYYDPRQVHALVADRVMAGGLGVALRGASRLHVYGLVSRRTRGQLLEALAAQTDVEVVLYLLPELDTQQPEFEGDEEHIGGDSLAVPVVQPAPDGQRELEWVAGRIKTLLVEDAVDPRRIAIVVRTGREDSGHALRVLRAAGIPTTARLRSRLSEVPALKAVLSYFRGAARNWSYPALRAVLESAYFKLGIDRVPIDHLACVQATEGLDDWLFSLCDLQAEVERQEERAEKEDSGWVPLHADGIFADRMRDVCERFEAFRNVARPLDLRRPTAAWIEETRRLLSGDLFDYREELCAADGLDHEIVRLDQQGVEALTRMLGDWPDADAADELGPKDWYARLRRFLESNEIGVSTPLRSGVQVLEAHEAATFPFEHTFLIHANDGAFPRRWAPGSIFSDEERTRLVELGLPLSDPDRALARERRLWQAVTAGPHTVITYRTADSRGTPLLPSLLVPRHDETEEIPRTRFVPDPPLAPGQVRQRAAKALAKAKREGKQPAIEVVDPLTLKQGILNAAVETRRRPGPGVEAETLHPWTGAIRDPEVLARLERWFDSDYAWSASALERYASSPFLFLVGRVLRLSVRQEAEEETTRLTYGGVAHDVLQAFYETVLDDLPPSLDDRAKQVFEETFERVCKKRLERQGAQREWVGLAALWAITRETLREELLDYLRIELEQMAETGERPFRCELSFGSDEVLAIRGRDVAGMERTISVRGRIDRVDLELDDDTAVCSILDYKSGNVPGTKGYADGVAVQTPLYMKALSEMAVMQEARERVGAAGADVRRGRYRTLKKNGRARDKSVVEWGSEDFERALAIALTIPERVRAGRFELKRAKSAGDWAWWEPGLEVRRSNAGYEKGGRFDVGA</sequence>
<dbReference type="Gene3D" id="3.90.320.10">
    <property type="match status" value="1"/>
</dbReference>
<reference evidence="11 12" key="1">
    <citation type="submission" date="2020-01" db="EMBL/GenBank/DDBJ databases">
        <title>Genomes assembled from Gulf of Kutch pelagic sediment metagenomes.</title>
        <authorList>
            <person name="Chandrashekar M."/>
            <person name="Mahajan M.S."/>
            <person name="Dave K.J."/>
            <person name="Vatsa P."/>
            <person name="Nathani N.M."/>
        </authorList>
    </citation>
    <scope>NUCLEOTIDE SEQUENCE [LARGE SCALE GENOMIC DNA]</scope>
    <source>
        <strain evidence="11">KS3-K002</strain>
    </source>
</reference>
<organism evidence="11 12">
    <name type="scientific">Candidatus Kutchimonas denitrificans</name>
    <dbReference type="NCBI Taxonomy" id="3056748"/>
    <lineage>
        <taxon>Bacteria</taxon>
        <taxon>Pseudomonadati</taxon>
        <taxon>Gemmatimonadota</taxon>
        <taxon>Gemmatimonadia</taxon>
        <taxon>Candidatus Palauibacterales</taxon>
        <taxon>Candidatus Palauibacteraceae</taxon>
        <taxon>Candidatus Kutchimonas</taxon>
    </lineage>
</organism>
<dbReference type="GO" id="GO:0004527">
    <property type="term" value="F:exonuclease activity"/>
    <property type="evidence" value="ECO:0007669"/>
    <property type="project" value="UniProtKB-KW"/>
</dbReference>
<keyword evidence="2" id="KW-0547">Nucleotide-binding</keyword>
<keyword evidence="9" id="KW-0234">DNA repair</keyword>
<dbReference type="InterPro" id="IPR011604">
    <property type="entry name" value="PDDEXK-like_dom_sf"/>
</dbReference>